<proteinExistence type="predicted"/>
<name>A0ACB7SGA5_HYAAI</name>
<keyword evidence="2" id="KW-1185">Reference proteome</keyword>
<protein>
    <submittedName>
        <fullName evidence="1">Uncharacterized protein</fullName>
    </submittedName>
</protein>
<evidence type="ECO:0000313" key="2">
    <source>
        <dbReference type="Proteomes" id="UP000821845"/>
    </source>
</evidence>
<reference evidence="1" key="1">
    <citation type="submission" date="2020-05" db="EMBL/GenBank/DDBJ databases">
        <title>Large-scale comparative analyses of tick genomes elucidate their genetic diversity and vector capacities.</title>
        <authorList>
            <person name="Jia N."/>
            <person name="Wang J."/>
            <person name="Shi W."/>
            <person name="Du L."/>
            <person name="Sun Y."/>
            <person name="Zhan W."/>
            <person name="Jiang J."/>
            <person name="Wang Q."/>
            <person name="Zhang B."/>
            <person name="Ji P."/>
            <person name="Sakyi L.B."/>
            <person name="Cui X."/>
            <person name="Yuan T."/>
            <person name="Jiang B."/>
            <person name="Yang W."/>
            <person name="Lam T.T.-Y."/>
            <person name="Chang Q."/>
            <person name="Ding S."/>
            <person name="Wang X."/>
            <person name="Zhu J."/>
            <person name="Ruan X."/>
            <person name="Zhao L."/>
            <person name="Wei J."/>
            <person name="Que T."/>
            <person name="Du C."/>
            <person name="Cheng J."/>
            <person name="Dai P."/>
            <person name="Han X."/>
            <person name="Huang E."/>
            <person name="Gao Y."/>
            <person name="Liu J."/>
            <person name="Shao H."/>
            <person name="Ye R."/>
            <person name="Li L."/>
            <person name="Wei W."/>
            <person name="Wang X."/>
            <person name="Wang C."/>
            <person name="Yang T."/>
            <person name="Huo Q."/>
            <person name="Li W."/>
            <person name="Guo W."/>
            <person name="Chen H."/>
            <person name="Zhou L."/>
            <person name="Ni X."/>
            <person name="Tian J."/>
            <person name="Zhou Y."/>
            <person name="Sheng Y."/>
            <person name="Liu T."/>
            <person name="Pan Y."/>
            <person name="Xia L."/>
            <person name="Li J."/>
            <person name="Zhao F."/>
            <person name="Cao W."/>
        </authorList>
    </citation>
    <scope>NUCLEOTIDE SEQUENCE</scope>
    <source>
        <strain evidence="1">Hyas-2018</strain>
    </source>
</reference>
<organism evidence="1 2">
    <name type="scientific">Hyalomma asiaticum</name>
    <name type="common">Tick</name>
    <dbReference type="NCBI Taxonomy" id="266040"/>
    <lineage>
        <taxon>Eukaryota</taxon>
        <taxon>Metazoa</taxon>
        <taxon>Ecdysozoa</taxon>
        <taxon>Arthropoda</taxon>
        <taxon>Chelicerata</taxon>
        <taxon>Arachnida</taxon>
        <taxon>Acari</taxon>
        <taxon>Parasitiformes</taxon>
        <taxon>Ixodida</taxon>
        <taxon>Ixodoidea</taxon>
        <taxon>Ixodidae</taxon>
        <taxon>Hyalomminae</taxon>
        <taxon>Hyalomma</taxon>
    </lineage>
</organism>
<gene>
    <name evidence="1" type="ORF">HPB50_012098</name>
</gene>
<accession>A0ACB7SGA5</accession>
<evidence type="ECO:0000313" key="1">
    <source>
        <dbReference type="EMBL" id="KAH6933102.1"/>
    </source>
</evidence>
<dbReference type="Proteomes" id="UP000821845">
    <property type="component" value="Chromosome 4"/>
</dbReference>
<dbReference type="EMBL" id="CM023484">
    <property type="protein sequence ID" value="KAH6933102.1"/>
    <property type="molecule type" value="Genomic_DNA"/>
</dbReference>
<comment type="caution">
    <text evidence="1">The sequence shown here is derived from an EMBL/GenBank/DDBJ whole genome shotgun (WGS) entry which is preliminary data.</text>
</comment>
<sequence length="164" mass="18232">MERCPAQRGCEVAKRQDPDVPTREAYARPTKLLVSIKVCSPCSLLKRYQQQRNIGSDKFKAISFPRNANELLGVEGRLQNITINRHVKCPLLLPNRHHITHLVCTHAHRSVVHGAVTEMLNNATRTILSSTTSVKEINQPMPDVRSPAHEYRGNGASAVANLPA</sequence>